<accession>A0A0D6EQI9</accession>
<name>A0A0D6EQI9_SPOSA</name>
<keyword evidence="4" id="KW-1185">Reference proteome</keyword>
<proteinExistence type="predicted"/>
<keyword evidence="2" id="KW-1133">Transmembrane helix</keyword>
<evidence type="ECO:0000256" key="1">
    <source>
        <dbReference type="SAM" id="MobiDB-lite"/>
    </source>
</evidence>
<dbReference type="PANTHER" id="PTHR28002">
    <property type="entry name" value="MIOREX COMPLEX COMPONENT 11"/>
    <property type="match status" value="1"/>
</dbReference>
<reference evidence="4" key="1">
    <citation type="submission" date="2015-02" db="EMBL/GenBank/DDBJ databases">
        <authorList>
            <person name="Gon?alves P."/>
        </authorList>
    </citation>
    <scope>NUCLEOTIDE SEQUENCE [LARGE SCALE GENOMIC DNA]</scope>
</reference>
<feature type="transmembrane region" description="Helical" evidence="2">
    <location>
        <begin position="44"/>
        <end position="77"/>
    </location>
</feature>
<dbReference type="Proteomes" id="UP000243876">
    <property type="component" value="Unassembled WGS sequence"/>
</dbReference>
<dbReference type="GO" id="GO:0005739">
    <property type="term" value="C:mitochondrion"/>
    <property type="evidence" value="ECO:0007669"/>
    <property type="project" value="TreeGrafter"/>
</dbReference>
<sequence length="222" mass="24923">MLRRLLPPRFALLRPRTRQASSARPSSYLSALRQRYPSADPPSLLISFLILHELTAVLPLVALFSAFHALGLGAVIVAYSLQGDERDIDQGTLDREQGRWTTERSKLTIREWVSEGEHKAEKLGRRYGLLGWDKETREERELRKAQDKDTQGGERDLTQESLGVSGDVANAVAAYLTVKALLPLRVLISLRLSPALANTIVKRFKGLRERGARIMLKRTTPS</sequence>
<keyword evidence="2" id="KW-0472">Membrane</keyword>
<keyword evidence="2" id="KW-0812">Transmembrane</keyword>
<evidence type="ECO:0000256" key="2">
    <source>
        <dbReference type="SAM" id="Phobius"/>
    </source>
</evidence>
<feature type="region of interest" description="Disordered" evidence="1">
    <location>
        <begin position="140"/>
        <end position="159"/>
    </location>
</feature>
<dbReference type="PANTHER" id="PTHR28002:SF1">
    <property type="entry name" value="MIOREX COMPLEX COMPONENT 11"/>
    <property type="match status" value="1"/>
</dbReference>
<feature type="compositionally biased region" description="Basic and acidic residues" evidence="1">
    <location>
        <begin position="140"/>
        <end position="158"/>
    </location>
</feature>
<evidence type="ECO:0000313" key="3">
    <source>
        <dbReference type="EMBL" id="CEQ42229.1"/>
    </source>
</evidence>
<gene>
    <name evidence="3" type="primary">SPOSA6832_04017</name>
</gene>
<protein>
    <submittedName>
        <fullName evidence="3">SPOSA6832_04017-mRNA-1:cds</fullName>
    </submittedName>
</protein>
<dbReference type="EMBL" id="CENE01000022">
    <property type="protein sequence ID" value="CEQ42229.1"/>
    <property type="molecule type" value="Genomic_DNA"/>
</dbReference>
<dbReference type="InterPro" id="IPR018811">
    <property type="entry name" value="MRX11"/>
</dbReference>
<organism evidence="3 4">
    <name type="scientific">Sporidiobolus salmonicolor</name>
    <name type="common">Yeast-like fungus</name>
    <name type="synonym">Sporobolomyces salmonicolor</name>
    <dbReference type="NCBI Taxonomy" id="5005"/>
    <lineage>
        <taxon>Eukaryota</taxon>
        <taxon>Fungi</taxon>
        <taxon>Dikarya</taxon>
        <taxon>Basidiomycota</taxon>
        <taxon>Pucciniomycotina</taxon>
        <taxon>Microbotryomycetes</taxon>
        <taxon>Sporidiobolales</taxon>
        <taxon>Sporidiobolaceae</taxon>
        <taxon>Sporobolomyces</taxon>
    </lineage>
</organism>
<dbReference type="AlphaFoldDB" id="A0A0D6EQI9"/>
<dbReference type="Pfam" id="PF10306">
    <property type="entry name" value="FLILHELTA"/>
    <property type="match status" value="1"/>
</dbReference>
<dbReference type="OrthoDB" id="5580261at2759"/>
<evidence type="ECO:0000313" key="4">
    <source>
        <dbReference type="Proteomes" id="UP000243876"/>
    </source>
</evidence>